<accession>A0A6I4IVV6</accession>
<dbReference type="AlphaFoldDB" id="A0A6I4IVV6"/>
<comment type="caution">
    <text evidence="1">The sequence shown here is derived from an EMBL/GenBank/DDBJ whole genome shotgun (WGS) entry which is preliminary data.</text>
</comment>
<evidence type="ECO:0000313" key="1">
    <source>
        <dbReference type="EMBL" id="MVO11092.1"/>
    </source>
</evidence>
<name>A0A6I4IVV6_9FLAO</name>
<dbReference type="RefSeq" id="WP_140999523.1">
    <property type="nucleotide sequence ID" value="NZ_VDCZ01000021.1"/>
</dbReference>
<evidence type="ECO:0000313" key="2">
    <source>
        <dbReference type="Proteomes" id="UP000431264"/>
    </source>
</evidence>
<gene>
    <name evidence="1" type="ORF">GOQ30_18125</name>
</gene>
<keyword evidence="2" id="KW-1185">Reference proteome</keyword>
<dbReference type="OrthoDB" id="1442350at2"/>
<dbReference type="EMBL" id="WQLW01000021">
    <property type="protein sequence ID" value="MVO11092.1"/>
    <property type="molecule type" value="Genomic_DNA"/>
</dbReference>
<sequence>MKNKRTILTLMLLTLFFTNCKSLKPLQNEKEKYSIIHESKGDINLDGIFDLAIVSSKSDSEKGQIIVFITNSKGNVSKKILNDNLTDTYIEMYNQLPEIEIKNGELIISYYGGMCHRESRNIEFKFDKKFNDLFFQKFSTSEHNVCNDSEPKGIEITNAELRKIKFMDYKDEL</sequence>
<organism evidence="1 2">
    <name type="scientific">Flavobacterium profundi</name>
    <dbReference type="NCBI Taxonomy" id="1774945"/>
    <lineage>
        <taxon>Bacteria</taxon>
        <taxon>Pseudomonadati</taxon>
        <taxon>Bacteroidota</taxon>
        <taxon>Flavobacteriia</taxon>
        <taxon>Flavobacteriales</taxon>
        <taxon>Flavobacteriaceae</taxon>
        <taxon>Flavobacterium</taxon>
    </lineage>
</organism>
<dbReference type="Proteomes" id="UP000431264">
    <property type="component" value="Unassembled WGS sequence"/>
</dbReference>
<protein>
    <submittedName>
        <fullName evidence="1">Uncharacterized protein</fullName>
    </submittedName>
</protein>
<reference evidence="2" key="1">
    <citation type="submission" date="2019-05" db="EMBL/GenBank/DDBJ databases">
        <title>Flavobacterium profundi sp. nov., isolated from a deep-sea seamount.</title>
        <authorList>
            <person name="Zhang D.-C."/>
        </authorList>
    </citation>
    <scope>NUCLEOTIDE SEQUENCE [LARGE SCALE GENOMIC DNA]</scope>
    <source>
        <strain evidence="2">TP390</strain>
    </source>
</reference>
<proteinExistence type="predicted"/>